<feature type="domain" description="Pyridine nucleotide-disulphide oxidoreductase dimerisation" evidence="6">
    <location>
        <begin position="30"/>
        <end position="138"/>
    </location>
</feature>
<accession>L8GVX2</accession>
<dbReference type="VEuPathDB" id="AmoebaDB:ACA1_336640"/>
<evidence type="ECO:0000256" key="2">
    <source>
        <dbReference type="ARBA" id="ARBA00007532"/>
    </source>
</evidence>
<dbReference type="OMA" id="DYRINFE"/>
<dbReference type="OrthoDB" id="5956163at2759"/>
<evidence type="ECO:0000259" key="6">
    <source>
        <dbReference type="Pfam" id="PF02852"/>
    </source>
</evidence>
<evidence type="ECO:0000313" key="8">
    <source>
        <dbReference type="Proteomes" id="UP000011083"/>
    </source>
</evidence>
<gene>
    <name evidence="7" type="ORF">ACA1_336640</name>
</gene>
<dbReference type="GeneID" id="14916922"/>
<keyword evidence="8" id="KW-1185">Reference proteome</keyword>
<evidence type="ECO:0000256" key="4">
    <source>
        <dbReference type="ARBA" id="ARBA00023157"/>
    </source>
</evidence>
<protein>
    <submittedName>
        <fullName evidence="7">Glutathionedisulfide reductase</fullName>
    </submittedName>
</protein>
<dbReference type="AlphaFoldDB" id="L8GVX2"/>
<keyword evidence="3" id="KW-0560">Oxidoreductase</keyword>
<dbReference type="GO" id="GO:0050660">
    <property type="term" value="F:flavin adenine dinucleotide binding"/>
    <property type="evidence" value="ECO:0007669"/>
    <property type="project" value="InterPro"/>
</dbReference>
<evidence type="ECO:0000256" key="3">
    <source>
        <dbReference type="ARBA" id="ARBA00023002"/>
    </source>
</evidence>
<proteinExistence type="inferred from homology"/>
<keyword evidence="5" id="KW-0676">Redox-active center</keyword>
<dbReference type="InterPro" id="IPR046952">
    <property type="entry name" value="GSHR/TRXR-like"/>
</dbReference>
<dbReference type="Gene3D" id="3.30.390.30">
    <property type="match status" value="1"/>
</dbReference>
<dbReference type="KEGG" id="acan:ACA1_336640"/>
<dbReference type="PANTHER" id="PTHR42737:SF2">
    <property type="entry name" value="GLUTATHIONE REDUCTASE"/>
    <property type="match status" value="1"/>
</dbReference>
<dbReference type="GO" id="GO:0005829">
    <property type="term" value="C:cytosol"/>
    <property type="evidence" value="ECO:0007669"/>
    <property type="project" value="TreeGrafter"/>
</dbReference>
<comment type="cofactor">
    <cofactor evidence="1">
        <name>FAD</name>
        <dbReference type="ChEBI" id="CHEBI:57692"/>
    </cofactor>
</comment>
<dbReference type="GO" id="GO:0004362">
    <property type="term" value="F:glutathione-disulfide reductase (NADPH) activity"/>
    <property type="evidence" value="ECO:0007669"/>
    <property type="project" value="TreeGrafter"/>
</dbReference>
<dbReference type="GO" id="GO:0034599">
    <property type="term" value="P:cellular response to oxidative stress"/>
    <property type="evidence" value="ECO:0007669"/>
    <property type="project" value="TreeGrafter"/>
</dbReference>
<dbReference type="Proteomes" id="UP000011083">
    <property type="component" value="Unassembled WGS sequence"/>
</dbReference>
<dbReference type="InterPro" id="IPR016156">
    <property type="entry name" value="FAD/NAD-linked_Rdtase_dimer_sf"/>
</dbReference>
<reference evidence="7 8" key="1">
    <citation type="journal article" date="2013" name="Genome Biol.">
        <title>Genome of Acanthamoeba castellanii highlights extensive lateral gene transfer and early evolution of tyrosine kinase signaling.</title>
        <authorList>
            <person name="Clarke M."/>
            <person name="Lohan A.J."/>
            <person name="Liu B."/>
            <person name="Lagkouvardos I."/>
            <person name="Roy S."/>
            <person name="Zafar N."/>
            <person name="Bertelli C."/>
            <person name="Schilde C."/>
            <person name="Kianianmomeni A."/>
            <person name="Burglin T.R."/>
            <person name="Frech C."/>
            <person name="Turcotte B."/>
            <person name="Kopec K.O."/>
            <person name="Synnott J.M."/>
            <person name="Choo C."/>
            <person name="Paponov I."/>
            <person name="Finkler A."/>
            <person name="Soon Heng Tan C."/>
            <person name="Hutchins A.P."/>
            <person name="Weinmeier T."/>
            <person name="Rattei T."/>
            <person name="Chu J.S."/>
            <person name="Gimenez G."/>
            <person name="Irimia M."/>
            <person name="Rigden D.J."/>
            <person name="Fitzpatrick D.A."/>
            <person name="Lorenzo-Morales J."/>
            <person name="Bateman A."/>
            <person name="Chiu C.H."/>
            <person name="Tang P."/>
            <person name="Hegemann P."/>
            <person name="Fromm H."/>
            <person name="Raoult D."/>
            <person name="Greub G."/>
            <person name="Miranda-Saavedra D."/>
            <person name="Chen N."/>
            <person name="Nash P."/>
            <person name="Ginger M.L."/>
            <person name="Horn M."/>
            <person name="Schaap P."/>
            <person name="Caler L."/>
            <person name="Loftus B."/>
        </authorList>
    </citation>
    <scope>NUCLEOTIDE SEQUENCE [LARGE SCALE GENOMIC DNA]</scope>
    <source>
        <strain evidence="7 8">Neff</strain>
    </source>
</reference>
<dbReference type="GO" id="GO:0045454">
    <property type="term" value="P:cell redox homeostasis"/>
    <property type="evidence" value="ECO:0007669"/>
    <property type="project" value="InterPro"/>
</dbReference>
<comment type="similarity">
    <text evidence="2">Belongs to the class-I pyridine nucleotide-disulfide oxidoreductase family.</text>
</comment>
<dbReference type="RefSeq" id="XP_004338244.1">
    <property type="nucleotide sequence ID" value="XM_004338196.1"/>
</dbReference>
<dbReference type="PANTHER" id="PTHR42737">
    <property type="entry name" value="GLUTATHIONE REDUCTASE"/>
    <property type="match status" value="1"/>
</dbReference>
<dbReference type="PRINTS" id="PR00411">
    <property type="entry name" value="PNDRDTASEI"/>
</dbReference>
<name>L8GVX2_ACACF</name>
<evidence type="ECO:0000256" key="1">
    <source>
        <dbReference type="ARBA" id="ARBA00001974"/>
    </source>
</evidence>
<dbReference type="GO" id="GO:0006749">
    <property type="term" value="P:glutathione metabolic process"/>
    <property type="evidence" value="ECO:0007669"/>
    <property type="project" value="TreeGrafter"/>
</dbReference>
<dbReference type="InterPro" id="IPR004099">
    <property type="entry name" value="Pyr_nucl-diS_OxRdtase_dimer"/>
</dbReference>
<dbReference type="EMBL" id="KB008003">
    <property type="protein sequence ID" value="ELR16231.1"/>
    <property type="molecule type" value="Genomic_DNA"/>
</dbReference>
<organism evidence="7 8">
    <name type="scientific">Acanthamoeba castellanii (strain ATCC 30010 / Neff)</name>
    <dbReference type="NCBI Taxonomy" id="1257118"/>
    <lineage>
        <taxon>Eukaryota</taxon>
        <taxon>Amoebozoa</taxon>
        <taxon>Discosea</taxon>
        <taxon>Longamoebia</taxon>
        <taxon>Centramoebida</taxon>
        <taxon>Acanthamoebidae</taxon>
        <taxon>Acanthamoeba</taxon>
    </lineage>
</organism>
<keyword evidence="4" id="KW-1015">Disulfide bond</keyword>
<dbReference type="SUPFAM" id="SSF55424">
    <property type="entry name" value="FAD/NAD-linked reductases, dimerisation (C-terminal) domain"/>
    <property type="match status" value="1"/>
</dbReference>
<evidence type="ECO:0000313" key="7">
    <source>
        <dbReference type="EMBL" id="ELR16231.1"/>
    </source>
</evidence>
<sequence>MLWQVALAEGHALADTLYNNLPRTADHTNVPSAVFTSPPVSCVGYTETQARQVYGEIDVYVSKFTPLRHTLSKRDEKTFMKLIVDRKTDRVVGAHMVGADAPEIIQGVAIAVKCGATKKQFDSTVGIHPSAAEEFVTMRTKRE</sequence>
<dbReference type="GO" id="GO:0005739">
    <property type="term" value="C:mitochondrion"/>
    <property type="evidence" value="ECO:0007669"/>
    <property type="project" value="TreeGrafter"/>
</dbReference>
<dbReference type="Pfam" id="PF02852">
    <property type="entry name" value="Pyr_redox_dim"/>
    <property type="match status" value="1"/>
</dbReference>
<dbReference type="STRING" id="1257118.L8GVX2"/>
<evidence type="ECO:0000256" key="5">
    <source>
        <dbReference type="ARBA" id="ARBA00023284"/>
    </source>
</evidence>